<dbReference type="EMBL" id="QKZN01000004">
    <property type="protein sequence ID" value="PZX29387.1"/>
    <property type="molecule type" value="Genomic_DNA"/>
</dbReference>
<protein>
    <recommendedName>
        <fullName evidence="5">Glycosyltransferase involved in cell wall biosynthesis</fullName>
    </recommendedName>
</protein>
<dbReference type="InterPro" id="IPR055050">
    <property type="entry name" value="WsaF_C"/>
</dbReference>
<dbReference type="AlphaFoldDB" id="A0A2W7PAW2"/>
<evidence type="ECO:0000259" key="2">
    <source>
        <dbReference type="Pfam" id="PF22772"/>
    </source>
</evidence>
<evidence type="ECO:0008006" key="5">
    <source>
        <dbReference type="Google" id="ProtNLM"/>
    </source>
</evidence>
<dbReference type="Proteomes" id="UP000249638">
    <property type="component" value="Unassembled WGS sequence"/>
</dbReference>
<dbReference type="GO" id="GO:0030247">
    <property type="term" value="F:polysaccharide binding"/>
    <property type="evidence" value="ECO:0007669"/>
    <property type="project" value="InterPro"/>
</dbReference>
<name>A0A2W7PAW2_9BURK</name>
<evidence type="ECO:0000313" key="3">
    <source>
        <dbReference type="EMBL" id="PZX29387.1"/>
    </source>
</evidence>
<keyword evidence="4" id="KW-1185">Reference proteome</keyword>
<evidence type="ECO:0000259" key="1">
    <source>
        <dbReference type="Pfam" id="PF21374"/>
    </source>
</evidence>
<dbReference type="Gene3D" id="3.40.50.11090">
    <property type="match status" value="1"/>
</dbReference>
<organism evidence="3 4">
    <name type="scientific">Cupriavidus phytorum</name>
    <dbReference type="NCBI Taxonomy" id="3024399"/>
    <lineage>
        <taxon>Bacteria</taxon>
        <taxon>Pseudomonadati</taxon>
        <taxon>Pseudomonadota</taxon>
        <taxon>Betaproteobacteria</taxon>
        <taxon>Burkholderiales</taxon>
        <taxon>Burkholderiaceae</taxon>
        <taxon>Cupriavidus</taxon>
    </lineage>
</organism>
<dbReference type="Gene3D" id="3.40.50.2000">
    <property type="entry name" value="Glycogen Phosphorylase B"/>
    <property type="match status" value="1"/>
</dbReference>
<dbReference type="Pfam" id="PF21374">
    <property type="entry name" value="WsaF_N"/>
    <property type="match status" value="1"/>
</dbReference>
<dbReference type="Pfam" id="PF22772">
    <property type="entry name" value="WsaF_C"/>
    <property type="match status" value="1"/>
</dbReference>
<evidence type="ECO:0000313" key="4">
    <source>
        <dbReference type="Proteomes" id="UP000249638"/>
    </source>
</evidence>
<feature type="domain" description="WsaF C-terminal" evidence="2">
    <location>
        <begin position="271"/>
        <end position="403"/>
    </location>
</feature>
<reference evidence="3" key="1">
    <citation type="submission" date="2018-06" db="EMBL/GenBank/DDBJ databases">
        <title>Genomic Encyclopedia of Type Strains, Phase IV (KMG-V): Genome sequencing to study the core and pangenomes of soil and plant-associated prokaryotes.</title>
        <authorList>
            <person name="Whitman W."/>
        </authorList>
    </citation>
    <scope>NUCLEOTIDE SEQUENCE [LARGE SCALE GENOMIC DNA]</scope>
    <source>
        <strain evidence="3">MLR2-44</strain>
    </source>
</reference>
<proteinExistence type="predicted"/>
<dbReference type="SUPFAM" id="SSF53756">
    <property type="entry name" value="UDP-Glycosyltransferase/glycogen phosphorylase"/>
    <property type="match status" value="1"/>
</dbReference>
<gene>
    <name evidence="3" type="ORF">C7416_104391</name>
</gene>
<sequence>MSQRIFLLRVIRRLVFIGRKATNRLYQLTSDTEHRLSAMIESRPVVAGDGMVAKARQFAEVYYGANAAVTPVMPALPRAGREPAVVLLLPTLSNSSLFGGAATALIFAALLSQRRGMPLRVVQTVVNGEASRLQGLFDKYGIPVNAATVEVLSVAERRHNFYGYLDLHPEDQLVVSAWWDAALVAAFPLRRKFIYLVQDYEPIFYANSDQKLLAEQSYASGNFVAVCNTVLMAQCISESGKLAKDTPVLHFEPMVARLPRTQPQGTARAKRTLFFYGRPSVERNLFYFGLRILNEVFSRNLLRAEEWDVVMAGEGSAPNIQLESGVVIRNLGKLTLDEYDALKMKTDVALSLMMAPHPSYPPLELALAGAAVVTSRYGPKHSLGSYSENILCVPADLEAMIEAVVKASQMSESERLANVKRSILPLDWQSAFAACFEELDLLLDRPAPGQTGTPALAARTTA</sequence>
<feature type="domain" description="WsaF N-terminal" evidence="1">
    <location>
        <begin position="87"/>
        <end position="229"/>
    </location>
</feature>
<accession>A0A2W7PAW2</accession>
<comment type="caution">
    <text evidence="3">The sequence shown here is derived from an EMBL/GenBank/DDBJ whole genome shotgun (WGS) entry which is preliminary data.</text>
</comment>
<dbReference type="InterPro" id="IPR048510">
    <property type="entry name" value="WsaF_N"/>
</dbReference>